<dbReference type="Proteomes" id="UP000504636">
    <property type="component" value="Unplaced"/>
</dbReference>
<dbReference type="EMBL" id="MU003718">
    <property type="protein sequence ID" value="KAF2803313.1"/>
    <property type="molecule type" value="Genomic_DNA"/>
</dbReference>
<evidence type="ECO:0000313" key="3">
    <source>
        <dbReference type="Proteomes" id="UP000504636"/>
    </source>
</evidence>
<dbReference type="GeneID" id="54467053"/>
<protein>
    <recommendedName>
        <fullName evidence="5">Chromo domain-containing protein</fullName>
    </recommendedName>
</protein>
<dbReference type="AlphaFoldDB" id="A0A6A6Y467"/>
<organism evidence="2">
    <name type="scientific">Mytilinidion resinicola</name>
    <dbReference type="NCBI Taxonomy" id="574789"/>
    <lineage>
        <taxon>Eukaryota</taxon>
        <taxon>Fungi</taxon>
        <taxon>Dikarya</taxon>
        <taxon>Ascomycota</taxon>
        <taxon>Pezizomycotina</taxon>
        <taxon>Dothideomycetes</taxon>
        <taxon>Pleosporomycetidae</taxon>
        <taxon>Mytilinidiales</taxon>
        <taxon>Mytilinidiaceae</taxon>
        <taxon>Mytilinidion</taxon>
    </lineage>
</organism>
<evidence type="ECO:0000256" key="1">
    <source>
        <dbReference type="SAM" id="MobiDB-lite"/>
    </source>
</evidence>
<feature type="compositionally biased region" description="Polar residues" evidence="1">
    <location>
        <begin position="410"/>
        <end position="426"/>
    </location>
</feature>
<feature type="region of interest" description="Disordered" evidence="1">
    <location>
        <begin position="328"/>
        <end position="442"/>
    </location>
</feature>
<feature type="region of interest" description="Disordered" evidence="1">
    <location>
        <begin position="85"/>
        <end position="139"/>
    </location>
</feature>
<keyword evidence="3" id="KW-1185">Reference proteome</keyword>
<reference evidence="4" key="2">
    <citation type="submission" date="2020-04" db="EMBL/GenBank/DDBJ databases">
        <authorList>
            <consortium name="NCBI Genome Project"/>
        </authorList>
    </citation>
    <scope>NUCLEOTIDE SEQUENCE</scope>
    <source>
        <strain evidence="4">CBS 304.34</strain>
    </source>
</reference>
<feature type="compositionally biased region" description="Polar residues" evidence="1">
    <location>
        <begin position="89"/>
        <end position="110"/>
    </location>
</feature>
<feature type="compositionally biased region" description="Basic and acidic residues" evidence="1">
    <location>
        <begin position="817"/>
        <end position="832"/>
    </location>
</feature>
<gene>
    <name evidence="2 4" type="ORF">BDZ99DRAFT_526680</name>
</gene>
<reference evidence="4" key="3">
    <citation type="submission" date="2025-04" db="UniProtKB">
        <authorList>
            <consortium name="RefSeq"/>
        </authorList>
    </citation>
    <scope>IDENTIFICATION</scope>
    <source>
        <strain evidence="4">CBS 304.34</strain>
    </source>
</reference>
<feature type="compositionally biased region" description="Low complexity" evidence="1">
    <location>
        <begin position="737"/>
        <end position="765"/>
    </location>
</feature>
<proteinExistence type="predicted"/>
<feature type="compositionally biased region" description="Polar residues" evidence="1">
    <location>
        <begin position="782"/>
        <end position="794"/>
    </location>
</feature>
<feature type="region of interest" description="Disordered" evidence="1">
    <location>
        <begin position="673"/>
        <end position="870"/>
    </location>
</feature>
<name>A0A6A6Y467_9PEZI</name>
<feature type="compositionally biased region" description="Pro residues" evidence="1">
    <location>
        <begin position="333"/>
        <end position="344"/>
    </location>
</feature>
<evidence type="ECO:0000313" key="4">
    <source>
        <dbReference type="RefSeq" id="XP_033570277.1"/>
    </source>
</evidence>
<accession>A0A6A6Y467</accession>
<dbReference type="RefSeq" id="XP_033570277.1">
    <property type="nucleotide sequence ID" value="XM_033726160.1"/>
</dbReference>
<sequence>MARYLVNQHIVTPSQRDSLQAELVGRMQDEGLSRLEMSIDLDRRTFEAWETRIFNEYDVFRNTDYKSKNHIKRWLRYLRKTKCGPPQLQEANKANSRRVPSQGSISSSFGPQPVPVADPLRPRFNPLNPNISSSNHAPINLPRIRLPPMLFPKPPRVNQQPIALPLVHKHVQGQISTPASEVLPTNGLHREFPPSQSTSQHFASLMNRPSMEQRFTVSSTTYPQMSFLTPGNLSTIRGTTYVSEVENTASRRTGVVRSVDYDRSRKAQHLPEASQVDIIQLSPLDEDLRAEHLIDQPPINTLSIDKPSIARPSIDQISSNQAQIIEVTSDTPPGLPARGAPPPAKRSDLGHKTQGPEFALPMKPSPRQWRSQSMPARQGGSGQSTERVALEAELPKSPPTEIIASGSAVPVSQSQRNQLPGSQPCDNQLVQSQSTSSTTSSSVLPLAVSSLSKGPASSSRLARHATYLELDTPCTQVPKSSEMQLQIYDLDRQDLYPISECISLSDITDDLNQHSFSWETFQELLAETELEYSLTHHSILWLHPESRTDIRLRSPRNIKSAVEAYRRLGHSLVLCGFFETPKPILTRSDVRHVEAISRCSLTSCATPQPSEEGKETECSDWRREKVSHNAFNPCEMVMQSSGPRGDAVAGLTAQQPSEGEVFHLAPALNASEDRGLQSTGSAEADGDVQKEGQEELTLEDTESRDTNVHSIDNESSDGPLTPRMANAEDSIAIEDPLSQSRTGSQQRRSLGSENFLSSSSISQSSPGCEQQEVTAREDNEFGQPSQQTCGNSELGSAGVSLPQKRDALKRRQSPDSSNHEAEGERRDKRPRLEMSSPQPLDELRDTIVVQPASGLVRDQGPSQPLEAPSVQMPCAIEIEDDIEYEIQDIVEEFYQRRGRGKAKIYSVKWKEFALPEDTDAVNMKDTEALDRWEEFTRDARLADGTLPDGFRRELQA</sequence>
<evidence type="ECO:0008006" key="5">
    <source>
        <dbReference type="Google" id="ProtNLM"/>
    </source>
</evidence>
<reference evidence="2 4" key="1">
    <citation type="journal article" date="2020" name="Stud. Mycol.">
        <title>101 Dothideomycetes genomes: a test case for predicting lifestyles and emergence of pathogens.</title>
        <authorList>
            <person name="Haridas S."/>
            <person name="Albert R."/>
            <person name="Binder M."/>
            <person name="Bloem J."/>
            <person name="Labutti K."/>
            <person name="Salamov A."/>
            <person name="Andreopoulos B."/>
            <person name="Baker S."/>
            <person name="Barry K."/>
            <person name="Bills G."/>
            <person name="Bluhm B."/>
            <person name="Cannon C."/>
            <person name="Castanera R."/>
            <person name="Culley D."/>
            <person name="Daum C."/>
            <person name="Ezra D."/>
            <person name="Gonzalez J."/>
            <person name="Henrissat B."/>
            <person name="Kuo A."/>
            <person name="Liang C."/>
            <person name="Lipzen A."/>
            <person name="Lutzoni F."/>
            <person name="Magnuson J."/>
            <person name="Mondo S."/>
            <person name="Nolan M."/>
            <person name="Ohm R."/>
            <person name="Pangilinan J."/>
            <person name="Park H.-J."/>
            <person name="Ramirez L."/>
            <person name="Alfaro M."/>
            <person name="Sun H."/>
            <person name="Tritt A."/>
            <person name="Yoshinaga Y."/>
            <person name="Zwiers L.-H."/>
            <person name="Turgeon B."/>
            <person name="Goodwin S."/>
            <person name="Spatafora J."/>
            <person name="Crous P."/>
            <person name="Grigoriev I."/>
        </authorList>
    </citation>
    <scope>NUCLEOTIDE SEQUENCE</scope>
    <source>
        <strain evidence="2 4">CBS 304.34</strain>
    </source>
</reference>
<feature type="compositionally biased region" description="Low complexity" evidence="1">
    <location>
        <begin position="428"/>
        <end position="442"/>
    </location>
</feature>
<evidence type="ECO:0000313" key="2">
    <source>
        <dbReference type="EMBL" id="KAF2803313.1"/>
    </source>
</evidence>